<keyword evidence="3" id="KW-0489">Methyltransferase</keyword>
<comment type="caution">
    <text evidence="3">The sequence shown here is derived from an EMBL/GenBank/DDBJ whole genome shotgun (WGS) entry which is preliminary data.</text>
</comment>
<dbReference type="EMBL" id="RKHY01000001">
    <property type="protein sequence ID" value="ROS44321.1"/>
    <property type="molecule type" value="Genomic_DNA"/>
</dbReference>
<reference evidence="3 4" key="1">
    <citation type="submission" date="2018-11" db="EMBL/GenBank/DDBJ databases">
        <title>Sequencing the genomes of 1000 actinobacteria strains.</title>
        <authorList>
            <person name="Klenk H.-P."/>
        </authorList>
    </citation>
    <scope>NUCLEOTIDE SEQUENCE [LARGE SCALE GENOMIC DNA]</scope>
    <source>
        <strain evidence="3 4">DSM 44348</strain>
    </source>
</reference>
<evidence type="ECO:0000256" key="1">
    <source>
        <dbReference type="PIRSR" id="PIRSR006487-1"/>
    </source>
</evidence>
<dbReference type="PANTHER" id="PTHR43757:SF2">
    <property type="entry name" value="AMINOMETHYLTRANSFERASE, MITOCHONDRIAL"/>
    <property type="match status" value="1"/>
</dbReference>
<dbReference type="SUPFAM" id="SSF103025">
    <property type="entry name" value="Folate-binding domain"/>
    <property type="match status" value="1"/>
</dbReference>
<dbReference type="RefSeq" id="WP_123686310.1">
    <property type="nucleotide sequence ID" value="NZ_RKHY01000001.1"/>
</dbReference>
<feature type="binding site" evidence="1">
    <location>
        <position position="214"/>
    </location>
    <ligand>
        <name>substrate</name>
    </ligand>
</feature>
<organism evidence="3 4">
    <name type="scientific">Amycolatopsis thermoflava</name>
    <dbReference type="NCBI Taxonomy" id="84480"/>
    <lineage>
        <taxon>Bacteria</taxon>
        <taxon>Bacillati</taxon>
        <taxon>Actinomycetota</taxon>
        <taxon>Actinomycetes</taxon>
        <taxon>Pseudonocardiales</taxon>
        <taxon>Pseudonocardiaceae</taxon>
        <taxon>Amycolatopsis</taxon>
        <taxon>Amycolatopsis methanolica group</taxon>
    </lineage>
</organism>
<dbReference type="AlphaFoldDB" id="A0A3N2H5Y2"/>
<evidence type="ECO:0000313" key="4">
    <source>
        <dbReference type="Proteomes" id="UP000274843"/>
    </source>
</evidence>
<evidence type="ECO:0000313" key="3">
    <source>
        <dbReference type="EMBL" id="ROS44321.1"/>
    </source>
</evidence>
<name>A0A3N2H5Y2_9PSEU</name>
<dbReference type="GO" id="GO:0032259">
    <property type="term" value="P:methylation"/>
    <property type="evidence" value="ECO:0007669"/>
    <property type="project" value="UniProtKB-KW"/>
</dbReference>
<dbReference type="InterPro" id="IPR027266">
    <property type="entry name" value="TrmE/GcvT-like"/>
</dbReference>
<dbReference type="Proteomes" id="UP000274843">
    <property type="component" value="Unassembled WGS sequence"/>
</dbReference>
<dbReference type="PIRSF" id="PIRSF006487">
    <property type="entry name" value="GcvT"/>
    <property type="match status" value="1"/>
</dbReference>
<dbReference type="Gene3D" id="3.30.1360.120">
    <property type="entry name" value="Probable tRNA modification gtpase trme, domain 1"/>
    <property type="match status" value="1"/>
</dbReference>
<keyword evidence="3" id="KW-0808">Transferase</keyword>
<dbReference type="InterPro" id="IPR006222">
    <property type="entry name" value="GCVT_N"/>
</dbReference>
<proteinExistence type="predicted"/>
<dbReference type="InterPro" id="IPR028896">
    <property type="entry name" value="GcvT/YgfZ/DmdA"/>
</dbReference>
<accession>A0A3N2H5Y2</accession>
<dbReference type="Pfam" id="PF01571">
    <property type="entry name" value="GCV_T"/>
    <property type="match status" value="1"/>
</dbReference>
<feature type="domain" description="GCVT N-terminal" evidence="2">
    <location>
        <begin position="40"/>
        <end position="255"/>
    </location>
</feature>
<dbReference type="GeneID" id="301848008"/>
<keyword evidence="4" id="KW-1185">Reference proteome</keyword>
<gene>
    <name evidence="3" type="ORF">EDD35_6757</name>
</gene>
<sequence length="455" mass="50311">MSDPTNFVSLADAIRKAGDPLTMLRTSATGPFTFPRVPREVANWRDEQEAWHSSCALIDMSYHQTDLFLRGAGVLDLLMQVGVNRFASFPVGSAKQLVCAAPSGLHVTDGIIMRLEDDYFRLVGAQPVANWVQYHAESGGWDVEVHRDENSMFRTDDRRCYGLQVQGPTAPALMAEVVDGEMPEIGFFRIGDVTIRGAAVRALRHGMAGQSGFELSGPWADFERVRDAIVEVGANHGLVQVGGVVMYTLPIESGWYPFPLPAIYTGDDTKGYREWLSVMTMEGLGSLGGSYQAESIEDYYVNAVEIGYGKLIDPDRSFNGSEYLHEALKSPRRTKVTLELDLDDVVSVHRSSLFEEPPAKYLDYPYAGYSTFPADSVQRGGRQIGLSHWTGYSVHSRKVLSLALVDVEHSVPGTEVTVLWGEPDSQRPTVENHVVRKIRATVAPAPYYSKIIARD</sequence>
<dbReference type="PANTHER" id="PTHR43757">
    <property type="entry name" value="AMINOMETHYLTRANSFERASE"/>
    <property type="match status" value="1"/>
</dbReference>
<evidence type="ECO:0000259" key="2">
    <source>
        <dbReference type="Pfam" id="PF01571"/>
    </source>
</evidence>
<protein>
    <submittedName>
        <fullName evidence="3">Glycine cleavage system aminomethyltransferase T</fullName>
    </submittedName>
</protein>
<dbReference type="GO" id="GO:0008168">
    <property type="term" value="F:methyltransferase activity"/>
    <property type="evidence" value="ECO:0007669"/>
    <property type="project" value="UniProtKB-KW"/>
</dbReference>